<dbReference type="AlphaFoldDB" id="A0A1Y2HGX1"/>
<feature type="region of interest" description="Disordered" evidence="1">
    <location>
        <begin position="109"/>
        <end position="208"/>
    </location>
</feature>
<evidence type="ECO:0000256" key="1">
    <source>
        <dbReference type="SAM" id="MobiDB-lite"/>
    </source>
</evidence>
<feature type="region of interest" description="Disordered" evidence="1">
    <location>
        <begin position="363"/>
        <end position="392"/>
    </location>
</feature>
<feature type="compositionally biased region" description="Pro residues" evidence="1">
    <location>
        <begin position="188"/>
        <end position="202"/>
    </location>
</feature>
<sequence length="392" mass="41130">MNPDPSTQPQPQPQPLPILSNVAMAITAKDVHAAASAFASHPLPPLTLRIAAQSHEHSLFAQVYGQPASVPSVYLLRQGRVLATLDAAAVSDTALVTARIAQALGIHHAPAPPQSQSQPQVHVAPPSTFTEASVAAPQPSSQPPTESSSSSESPKQRQPTTRPATADSMKSSSSSKSRTIPKSAPAAAPAPTPAPTTAPTPTAPTVTDPDSIALAIRHLDASVSRHTYSLSSTTLADLATDLSSAPYHHGDHGLMQSYPTRIALYTSSTMSLAACGLQGPSATLVVRPPLQATLTRNATAAANHTTISDRVRHLFNLLIGWIQALLMLAVRAWLKVGGHRPAASDPGMAPTATVVRKRRLQTLADLKRDRQAEDKDKGPVEAYNGNSTSHEQ</sequence>
<proteinExistence type="predicted"/>
<reference evidence="2 3" key="1">
    <citation type="submission" date="2016-07" db="EMBL/GenBank/DDBJ databases">
        <title>Pervasive Adenine N6-methylation of Active Genes in Fungi.</title>
        <authorList>
            <consortium name="DOE Joint Genome Institute"/>
            <person name="Mondo S.J."/>
            <person name="Dannebaum R.O."/>
            <person name="Kuo R.C."/>
            <person name="Labutti K."/>
            <person name="Haridas S."/>
            <person name="Kuo A."/>
            <person name="Salamov A."/>
            <person name="Ahrendt S.R."/>
            <person name="Lipzen A."/>
            <person name="Sullivan W."/>
            <person name="Andreopoulos W.B."/>
            <person name="Clum A."/>
            <person name="Lindquist E."/>
            <person name="Daum C."/>
            <person name="Ramamoorthy G.K."/>
            <person name="Gryganskyi A."/>
            <person name="Culley D."/>
            <person name="Magnuson J.K."/>
            <person name="James T.Y."/>
            <person name="O'Malley M.A."/>
            <person name="Stajich J.E."/>
            <person name="Spatafora J.W."/>
            <person name="Visel A."/>
            <person name="Grigoriev I.V."/>
        </authorList>
    </citation>
    <scope>NUCLEOTIDE SEQUENCE [LARGE SCALE GENOMIC DNA]</scope>
    <source>
        <strain evidence="2 3">PL171</strain>
    </source>
</reference>
<evidence type="ECO:0000313" key="2">
    <source>
        <dbReference type="EMBL" id="ORZ33837.1"/>
    </source>
</evidence>
<organism evidence="2 3">
    <name type="scientific">Catenaria anguillulae PL171</name>
    <dbReference type="NCBI Taxonomy" id="765915"/>
    <lineage>
        <taxon>Eukaryota</taxon>
        <taxon>Fungi</taxon>
        <taxon>Fungi incertae sedis</taxon>
        <taxon>Blastocladiomycota</taxon>
        <taxon>Blastocladiomycetes</taxon>
        <taxon>Blastocladiales</taxon>
        <taxon>Catenariaceae</taxon>
        <taxon>Catenaria</taxon>
    </lineage>
</organism>
<feature type="compositionally biased region" description="Low complexity" evidence="1">
    <location>
        <begin position="168"/>
        <end position="177"/>
    </location>
</feature>
<dbReference type="EMBL" id="MCFL01000033">
    <property type="protein sequence ID" value="ORZ33837.1"/>
    <property type="molecule type" value="Genomic_DNA"/>
</dbReference>
<dbReference type="InterPro" id="IPR029071">
    <property type="entry name" value="Ubiquitin-like_domsf"/>
</dbReference>
<gene>
    <name evidence="2" type="ORF">BCR44DRAFT_1437685</name>
</gene>
<feature type="compositionally biased region" description="Basic and acidic residues" evidence="1">
    <location>
        <begin position="365"/>
        <end position="379"/>
    </location>
</feature>
<dbReference type="Gene3D" id="3.10.20.90">
    <property type="entry name" value="Phosphatidylinositol 3-kinase Catalytic Subunit, Chain A, domain 1"/>
    <property type="match status" value="1"/>
</dbReference>
<name>A0A1Y2HGX1_9FUNG</name>
<evidence type="ECO:0000313" key="3">
    <source>
        <dbReference type="Proteomes" id="UP000193411"/>
    </source>
</evidence>
<comment type="caution">
    <text evidence="2">The sequence shown here is derived from an EMBL/GenBank/DDBJ whole genome shotgun (WGS) entry which is preliminary data.</text>
</comment>
<protein>
    <submittedName>
        <fullName evidence="2">Uncharacterized protein</fullName>
    </submittedName>
</protein>
<keyword evidence="3" id="KW-1185">Reference proteome</keyword>
<accession>A0A1Y2HGX1</accession>
<dbReference type="Proteomes" id="UP000193411">
    <property type="component" value="Unassembled WGS sequence"/>
</dbReference>
<feature type="compositionally biased region" description="Low complexity" evidence="1">
    <location>
        <begin position="114"/>
        <end position="153"/>
    </location>
</feature>
<dbReference type="SUPFAM" id="SSF54236">
    <property type="entry name" value="Ubiquitin-like"/>
    <property type="match status" value="1"/>
</dbReference>